<feature type="transmembrane region" description="Helical" evidence="4">
    <location>
        <begin position="335"/>
        <end position="354"/>
    </location>
</feature>
<feature type="transmembrane region" description="Helical" evidence="4">
    <location>
        <begin position="166"/>
        <end position="184"/>
    </location>
</feature>
<dbReference type="PROSITE" id="PS50850">
    <property type="entry name" value="MFS"/>
    <property type="match status" value="1"/>
</dbReference>
<reference evidence="6 7" key="1">
    <citation type="journal article" date="2013" name="Int. J. Syst. Evol. Microbiol.">
        <title>Azospirillum humicireducens sp. nov., a nitrogen-fixing bacterium isolated from a microbial fuel cell.</title>
        <authorList>
            <person name="Zhou S."/>
            <person name="Han L."/>
            <person name="Wang Y."/>
            <person name="Yang G."/>
            <person name="Zhuang L."/>
            <person name="Hu P."/>
        </authorList>
    </citation>
    <scope>NUCLEOTIDE SEQUENCE [LARGE SCALE GENOMIC DNA]</scope>
    <source>
        <strain evidence="6 7">SgZ-5</strain>
    </source>
</reference>
<keyword evidence="1 4" id="KW-0812">Transmembrane</keyword>
<feature type="transmembrane region" description="Helical" evidence="4">
    <location>
        <begin position="301"/>
        <end position="323"/>
    </location>
</feature>
<feature type="transmembrane region" description="Helical" evidence="4">
    <location>
        <begin position="251"/>
        <end position="270"/>
    </location>
</feature>
<dbReference type="PANTHER" id="PTHR23537">
    <property type="match status" value="1"/>
</dbReference>
<evidence type="ECO:0000259" key="5">
    <source>
        <dbReference type="PROSITE" id="PS50850"/>
    </source>
</evidence>
<dbReference type="KEGG" id="ahu:A6A40_10905"/>
<dbReference type="GO" id="GO:0005886">
    <property type="term" value="C:plasma membrane"/>
    <property type="evidence" value="ECO:0007669"/>
    <property type="project" value="TreeGrafter"/>
</dbReference>
<proteinExistence type="predicted"/>
<gene>
    <name evidence="6" type="ORF">A6A40_10905</name>
</gene>
<feature type="transmembrane region" description="Helical" evidence="4">
    <location>
        <begin position="43"/>
        <end position="63"/>
    </location>
</feature>
<feature type="transmembrane region" description="Helical" evidence="4">
    <location>
        <begin position="70"/>
        <end position="88"/>
    </location>
</feature>
<organism evidence="6 7">
    <name type="scientific">Azospirillum humicireducens</name>
    <dbReference type="NCBI Taxonomy" id="1226968"/>
    <lineage>
        <taxon>Bacteria</taxon>
        <taxon>Pseudomonadati</taxon>
        <taxon>Pseudomonadota</taxon>
        <taxon>Alphaproteobacteria</taxon>
        <taxon>Rhodospirillales</taxon>
        <taxon>Azospirillaceae</taxon>
        <taxon>Azospirillum</taxon>
    </lineage>
</organism>
<dbReference type="AlphaFoldDB" id="A0A160JHA0"/>
<dbReference type="EMBL" id="CP015285">
    <property type="protein sequence ID" value="ANC92370.1"/>
    <property type="molecule type" value="Genomic_DNA"/>
</dbReference>
<feature type="transmembrane region" description="Helical" evidence="4">
    <location>
        <begin position="100"/>
        <end position="123"/>
    </location>
</feature>
<evidence type="ECO:0000256" key="2">
    <source>
        <dbReference type="ARBA" id="ARBA00022989"/>
    </source>
</evidence>
<feature type="domain" description="Major facilitator superfamily (MFS) profile" evidence="5">
    <location>
        <begin position="1"/>
        <end position="397"/>
    </location>
</feature>
<feature type="transmembrane region" description="Helical" evidence="4">
    <location>
        <begin position="214"/>
        <end position="239"/>
    </location>
</feature>
<evidence type="ECO:0000313" key="6">
    <source>
        <dbReference type="EMBL" id="ANC92370.1"/>
    </source>
</evidence>
<name>A0A160JHA0_9PROT</name>
<accession>A0A160JHA0</accession>
<dbReference type="GO" id="GO:0022857">
    <property type="term" value="F:transmembrane transporter activity"/>
    <property type="evidence" value="ECO:0007669"/>
    <property type="project" value="InterPro"/>
</dbReference>
<evidence type="ECO:0000256" key="1">
    <source>
        <dbReference type="ARBA" id="ARBA00022692"/>
    </source>
</evidence>
<protein>
    <submittedName>
        <fullName evidence="6">MFS transporter</fullName>
    </submittedName>
</protein>
<dbReference type="PANTHER" id="PTHR23537:SF1">
    <property type="entry name" value="SUGAR TRANSPORTER"/>
    <property type="match status" value="1"/>
</dbReference>
<feature type="transmembrane region" description="Helical" evidence="4">
    <location>
        <begin position="135"/>
        <end position="160"/>
    </location>
</feature>
<dbReference type="SUPFAM" id="SSF103473">
    <property type="entry name" value="MFS general substrate transporter"/>
    <property type="match status" value="1"/>
</dbReference>
<evidence type="ECO:0000256" key="3">
    <source>
        <dbReference type="ARBA" id="ARBA00023136"/>
    </source>
</evidence>
<keyword evidence="3 4" id="KW-0472">Membrane</keyword>
<sequence>MVRVLVGGVIGLAIAMGVARFAFTPILPAMQAATGLGADGAGLLASLNYLGYFVGALGMGLVPHGALRTAVFRLSLLLSIVTTAAMGLDLGDAGQAMPVWLVLRFLSGVSSAGIFILGVAMVLDTLARQGGERFAGWLYTGVGLGIASSGLFVALFGGRLGWGGDWLALAAICAVLGLLPGLWVRDPLPQPQAAAAGMAGSGTAARAGGLSAPLLLLTLAYFLEGGGYIVSATFLVSILKTDPGTAAVGEAAWMVAGLGAIGAGVFWAAVARRTGSWWSLILAHLTQAVAILLPMTGSPTVAVISALLFGGTFIGIVSQAFALGRQLSAGASAKVVGALTAAYGLGQIIGPLPAGLVVTHTGSFNAALLGAAAAVLLGALLLAAGMVIAGRRSPAASALATPNARPNNS</sequence>
<dbReference type="Pfam" id="PF06779">
    <property type="entry name" value="MFS_4"/>
    <property type="match status" value="1"/>
</dbReference>
<dbReference type="OrthoDB" id="9797953at2"/>
<dbReference type="InterPro" id="IPR020846">
    <property type="entry name" value="MFS_dom"/>
</dbReference>
<feature type="transmembrane region" description="Helical" evidence="4">
    <location>
        <begin position="277"/>
        <end position="295"/>
    </location>
</feature>
<dbReference type="STRING" id="1226968.A6A40_10905"/>
<dbReference type="Gene3D" id="1.20.1250.20">
    <property type="entry name" value="MFS general substrate transporter like domains"/>
    <property type="match status" value="2"/>
</dbReference>
<dbReference type="InterPro" id="IPR010645">
    <property type="entry name" value="MFS_4"/>
</dbReference>
<keyword evidence="7" id="KW-1185">Reference proteome</keyword>
<evidence type="ECO:0000256" key="4">
    <source>
        <dbReference type="SAM" id="Phobius"/>
    </source>
</evidence>
<dbReference type="InterPro" id="IPR036259">
    <property type="entry name" value="MFS_trans_sf"/>
</dbReference>
<evidence type="ECO:0000313" key="7">
    <source>
        <dbReference type="Proteomes" id="UP000077405"/>
    </source>
</evidence>
<keyword evidence="2 4" id="KW-1133">Transmembrane helix</keyword>
<feature type="transmembrane region" description="Helical" evidence="4">
    <location>
        <begin position="366"/>
        <end position="389"/>
    </location>
</feature>
<dbReference type="Proteomes" id="UP000077405">
    <property type="component" value="Chromosome"/>
</dbReference>